<feature type="chain" id="PRO_5026689355" description="Sulfur globule protein CV3" evidence="1">
    <location>
        <begin position="26"/>
        <end position="114"/>
    </location>
</feature>
<evidence type="ECO:0000256" key="1">
    <source>
        <dbReference type="SAM" id="SignalP"/>
    </source>
</evidence>
<dbReference type="RefSeq" id="WP_164651673.1">
    <property type="nucleotide sequence ID" value="NZ_JAAIJR010000001.1"/>
</dbReference>
<keyword evidence="3" id="KW-1185">Reference proteome</keyword>
<feature type="signal peptide" evidence="1">
    <location>
        <begin position="1"/>
        <end position="25"/>
    </location>
</feature>
<name>A0A6P1DLI8_9GAMM</name>
<evidence type="ECO:0000313" key="2">
    <source>
        <dbReference type="EMBL" id="NEX18789.1"/>
    </source>
</evidence>
<proteinExistence type="predicted"/>
<gene>
    <name evidence="2" type="ORF">G3480_00365</name>
</gene>
<dbReference type="AlphaFoldDB" id="A0A6P1DLI8"/>
<sequence>MKRSHVFLSALLATLLLAIPAQSQAFCGFFGGGFGLGFGGGWSGWGGPGWWGGYPGDWGGPAYWHQPYQFWRRPYLWHGYRSWGNPFLGPRLAYGYAPEVVAPAAKAPETAKEK</sequence>
<evidence type="ECO:0008006" key="4">
    <source>
        <dbReference type="Google" id="ProtNLM"/>
    </source>
</evidence>
<accession>A0A6P1DLI8</accession>
<comment type="caution">
    <text evidence="2">The sequence shown here is derived from an EMBL/GenBank/DDBJ whole genome shotgun (WGS) entry which is preliminary data.</text>
</comment>
<reference evidence="3" key="1">
    <citation type="journal article" date="2020" name="Microbiol. Resour. Announc.">
        <title>Draft Genome Sequences of Thiorhodococcus mannitoliphagus and Thiorhodococcus minor, Purple Sulfur Photosynthetic Bacteria in the Gammaproteobacterial Family Chromatiaceae.</title>
        <authorList>
            <person name="Aviles F.A."/>
            <person name="Meyer T.E."/>
            <person name="Kyndt J.A."/>
        </authorList>
    </citation>
    <scope>NUCLEOTIDE SEQUENCE [LARGE SCALE GENOMIC DNA]</scope>
    <source>
        <strain evidence="3">DSM 18266</strain>
    </source>
</reference>
<dbReference type="Proteomes" id="UP000471640">
    <property type="component" value="Unassembled WGS sequence"/>
</dbReference>
<reference evidence="2 3" key="2">
    <citation type="submission" date="2020-02" db="EMBL/GenBank/DDBJ databases">
        <title>Genome sequences of Thiorhodococcus mannitoliphagus and Thiorhodococcus minor, purple sulfur photosynthetic bacteria in the gammaproteobacterial family, Chromatiaceae.</title>
        <authorList>
            <person name="Aviles F.A."/>
            <person name="Meyer T.E."/>
            <person name="Kyndt J.A."/>
        </authorList>
    </citation>
    <scope>NUCLEOTIDE SEQUENCE [LARGE SCALE GENOMIC DNA]</scope>
    <source>
        <strain evidence="2 3">DSM 18266</strain>
    </source>
</reference>
<protein>
    <recommendedName>
        <fullName evidence="4">Sulfur globule protein CV3</fullName>
    </recommendedName>
</protein>
<organism evidence="2 3">
    <name type="scientific">Thiorhodococcus mannitoliphagus</name>
    <dbReference type="NCBI Taxonomy" id="329406"/>
    <lineage>
        <taxon>Bacteria</taxon>
        <taxon>Pseudomonadati</taxon>
        <taxon>Pseudomonadota</taxon>
        <taxon>Gammaproteobacteria</taxon>
        <taxon>Chromatiales</taxon>
        <taxon>Chromatiaceae</taxon>
        <taxon>Thiorhodococcus</taxon>
    </lineage>
</organism>
<evidence type="ECO:0000313" key="3">
    <source>
        <dbReference type="Proteomes" id="UP000471640"/>
    </source>
</evidence>
<keyword evidence="1" id="KW-0732">Signal</keyword>
<dbReference type="EMBL" id="JAAIJR010000001">
    <property type="protein sequence ID" value="NEX18789.1"/>
    <property type="molecule type" value="Genomic_DNA"/>
</dbReference>